<dbReference type="InterPro" id="IPR011006">
    <property type="entry name" value="CheY-like_superfamily"/>
</dbReference>
<dbReference type="Pfam" id="PF00072">
    <property type="entry name" value="Response_reg"/>
    <property type="match status" value="1"/>
</dbReference>
<dbReference type="InterPro" id="IPR007492">
    <property type="entry name" value="LytTR_DNA-bd_dom"/>
</dbReference>
<evidence type="ECO:0000313" key="5">
    <source>
        <dbReference type="Proteomes" id="UP000308196"/>
    </source>
</evidence>
<sequence length="237" mass="27511">MKIKTLIVDDEPHAIEIIETYVGNFPEIELVATCNSAIEAFQILQKDRIDLLFLDIKMPGLLGTELVRTLKNPPKVIFTTAYQDYALEGFDLNAVDYLLKPIPFNRFLKAMEKVFDGYRPINRQIVSVQTDQNKSENFIYLRVDRKTVKINVRDIYWLESLKDYIKVVLADRTLVSKQKISVLAELLPESLFLRIHRSFIVAVDKIDSYHSYAIEILGKELPIGRNYKDACRQRLQN</sequence>
<proteinExistence type="predicted"/>
<dbReference type="STRING" id="1123265.GCA_000686625_04606"/>
<protein>
    <submittedName>
        <fullName evidence="4">Probable transcriptional regulatory protein YehT</fullName>
    </submittedName>
</protein>
<dbReference type="SMART" id="SM00448">
    <property type="entry name" value="REC"/>
    <property type="match status" value="1"/>
</dbReference>
<organism evidence="4 5">
    <name type="scientific">Sphingobacterium thalpophilum</name>
    <dbReference type="NCBI Taxonomy" id="259"/>
    <lineage>
        <taxon>Bacteria</taxon>
        <taxon>Pseudomonadati</taxon>
        <taxon>Bacteroidota</taxon>
        <taxon>Sphingobacteriia</taxon>
        <taxon>Sphingobacteriales</taxon>
        <taxon>Sphingobacteriaceae</taxon>
        <taxon>Sphingobacterium</taxon>
    </lineage>
</organism>
<gene>
    <name evidence="4" type="primary">yehT_4</name>
    <name evidence="4" type="ORF">NCTC11429_03789</name>
</gene>
<feature type="domain" description="Response regulatory" evidence="2">
    <location>
        <begin position="4"/>
        <end position="115"/>
    </location>
</feature>
<dbReference type="PANTHER" id="PTHR45526:SF1">
    <property type="entry name" value="TRANSCRIPTIONAL REGULATORY PROTEIN DCUR-RELATED"/>
    <property type="match status" value="1"/>
</dbReference>
<feature type="domain" description="HTH LytTR-type" evidence="3">
    <location>
        <begin position="139"/>
        <end position="237"/>
    </location>
</feature>
<dbReference type="PROSITE" id="PS50930">
    <property type="entry name" value="HTH_LYTTR"/>
    <property type="match status" value="1"/>
</dbReference>
<evidence type="ECO:0000259" key="2">
    <source>
        <dbReference type="PROSITE" id="PS50110"/>
    </source>
</evidence>
<reference evidence="4 5" key="1">
    <citation type="submission" date="2019-05" db="EMBL/GenBank/DDBJ databases">
        <authorList>
            <consortium name="Pathogen Informatics"/>
        </authorList>
    </citation>
    <scope>NUCLEOTIDE SEQUENCE [LARGE SCALE GENOMIC DNA]</scope>
    <source>
        <strain evidence="4 5">NCTC11429</strain>
    </source>
</reference>
<dbReference type="InterPro" id="IPR051271">
    <property type="entry name" value="2C-system_Tx_regulators"/>
</dbReference>
<dbReference type="InterPro" id="IPR001789">
    <property type="entry name" value="Sig_transdc_resp-reg_receiver"/>
</dbReference>
<accession>A0A4U9VR86</accession>
<evidence type="ECO:0000259" key="3">
    <source>
        <dbReference type="PROSITE" id="PS50930"/>
    </source>
</evidence>
<dbReference type="SMART" id="SM00850">
    <property type="entry name" value="LytTR"/>
    <property type="match status" value="1"/>
</dbReference>
<dbReference type="Proteomes" id="UP000308196">
    <property type="component" value="Chromosome"/>
</dbReference>
<dbReference type="SUPFAM" id="SSF52172">
    <property type="entry name" value="CheY-like"/>
    <property type="match status" value="1"/>
</dbReference>
<dbReference type="Gene3D" id="3.40.50.2300">
    <property type="match status" value="1"/>
</dbReference>
<dbReference type="KEGG" id="stha:NCTC11429_03789"/>
<dbReference type="Gene3D" id="2.40.50.1020">
    <property type="entry name" value="LytTr DNA-binding domain"/>
    <property type="match status" value="1"/>
</dbReference>
<dbReference type="Pfam" id="PF04397">
    <property type="entry name" value="LytTR"/>
    <property type="match status" value="1"/>
</dbReference>
<keyword evidence="1" id="KW-0597">Phosphoprotein</keyword>
<dbReference type="PROSITE" id="PS50110">
    <property type="entry name" value="RESPONSE_REGULATORY"/>
    <property type="match status" value="1"/>
</dbReference>
<name>A0A4U9VR86_9SPHI</name>
<dbReference type="GO" id="GO:0000156">
    <property type="term" value="F:phosphorelay response regulator activity"/>
    <property type="evidence" value="ECO:0007669"/>
    <property type="project" value="TreeGrafter"/>
</dbReference>
<feature type="modified residue" description="4-aspartylphosphate" evidence="1">
    <location>
        <position position="55"/>
    </location>
</feature>
<dbReference type="RefSeq" id="WP_028071197.1">
    <property type="nucleotide sequence ID" value="NZ_LR590484.1"/>
</dbReference>
<dbReference type="AlphaFoldDB" id="A0A4U9VR86"/>
<dbReference type="PANTHER" id="PTHR45526">
    <property type="entry name" value="TRANSCRIPTIONAL REGULATORY PROTEIN DPIA"/>
    <property type="match status" value="1"/>
</dbReference>
<dbReference type="GO" id="GO:0003677">
    <property type="term" value="F:DNA binding"/>
    <property type="evidence" value="ECO:0007669"/>
    <property type="project" value="InterPro"/>
</dbReference>
<dbReference type="EMBL" id="LR590484">
    <property type="protein sequence ID" value="VTR48953.1"/>
    <property type="molecule type" value="Genomic_DNA"/>
</dbReference>
<dbReference type="GeneID" id="78464432"/>
<evidence type="ECO:0000256" key="1">
    <source>
        <dbReference type="PROSITE-ProRule" id="PRU00169"/>
    </source>
</evidence>
<evidence type="ECO:0000313" key="4">
    <source>
        <dbReference type="EMBL" id="VTR48953.1"/>
    </source>
</evidence>